<evidence type="ECO:0000256" key="1">
    <source>
        <dbReference type="SAM" id="MobiDB-lite"/>
    </source>
</evidence>
<accession>A0A381PJ66</accession>
<evidence type="ECO:0000313" key="2">
    <source>
        <dbReference type="EMBL" id="SUZ66990.1"/>
    </source>
</evidence>
<sequence>MLEASMKTKHILAVVGAIVLLAFTSISAYSQSINQNRGSYLVEKTAWGHPNIQGLWDRRTITPLERPERLAGKPFLTPEEIRAYERASAARGDGRPLDSGRGGPSVHDPSDLDYGSNVVATGRTSLVIDPESGRIPPYTEAARKRASAAAKTRELRGSADSWTDRSLTERCITWGIPQGLLPQAYNNNVKIVQTPDHVMIYTEMVHDVRIIPLDGRSHIPESITQWHGDPRGRWEGNTLVVESTNFSPESSFRRSNVNLHLVERFTRTEDDMLRYEFTVNDDTTWERPWGVSFPMIRGDQPIYEFACHEGNHGLLNILSVARNLEKQAAAQ</sequence>
<protein>
    <submittedName>
        <fullName evidence="2">Uncharacterized protein</fullName>
    </submittedName>
</protein>
<name>A0A381PJ66_9ZZZZ</name>
<proteinExistence type="predicted"/>
<gene>
    <name evidence="2" type="ORF">METZ01_LOCUS19844</name>
</gene>
<dbReference type="EMBL" id="UINC01000999">
    <property type="protein sequence ID" value="SUZ66990.1"/>
    <property type="molecule type" value="Genomic_DNA"/>
</dbReference>
<feature type="region of interest" description="Disordered" evidence="1">
    <location>
        <begin position="86"/>
        <end position="114"/>
    </location>
</feature>
<organism evidence="2">
    <name type="scientific">marine metagenome</name>
    <dbReference type="NCBI Taxonomy" id="408172"/>
    <lineage>
        <taxon>unclassified sequences</taxon>
        <taxon>metagenomes</taxon>
        <taxon>ecological metagenomes</taxon>
    </lineage>
</organism>
<reference evidence="2" key="1">
    <citation type="submission" date="2018-05" db="EMBL/GenBank/DDBJ databases">
        <authorList>
            <person name="Lanie J.A."/>
            <person name="Ng W.-L."/>
            <person name="Kazmierczak K.M."/>
            <person name="Andrzejewski T.M."/>
            <person name="Davidsen T.M."/>
            <person name="Wayne K.J."/>
            <person name="Tettelin H."/>
            <person name="Glass J.I."/>
            <person name="Rusch D."/>
            <person name="Podicherti R."/>
            <person name="Tsui H.-C.T."/>
            <person name="Winkler M.E."/>
        </authorList>
    </citation>
    <scope>NUCLEOTIDE SEQUENCE</scope>
</reference>
<dbReference type="AlphaFoldDB" id="A0A381PJ66"/>